<dbReference type="NCBIfam" id="TIGR01590">
    <property type="entry name" value="yir-bir-cir_Pla"/>
    <property type="match status" value="1"/>
</dbReference>
<evidence type="ECO:0000313" key="3">
    <source>
        <dbReference type="Proteomes" id="UP000008553"/>
    </source>
</evidence>
<gene>
    <name evidence="2" type="ORF">PY00328</name>
</gene>
<protein>
    <submittedName>
        <fullName evidence="2">Yir1 protein</fullName>
    </submittedName>
</protein>
<accession>Q7RSM7</accession>
<feature type="non-terminal residue" evidence="2">
    <location>
        <position position="1"/>
    </location>
</feature>
<reference evidence="2 3" key="1">
    <citation type="journal article" date="2002" name="Nature">
        <title>Genome sequence and comparative analysis of the model rodent malaria parasite Plasmodium yoelii yoelii.</title>
        <authorList>
            <person name="Carlton J.M."/>
            <person name="Angiuoli S.V."/>
            <person name="Suh B.B."/>
            <person name="Kooij T.W."/>
            <person name="Pertea M."/>
            <person name="Silva J.C."/>
            <person name="Ermolaeva M.D."/>
            <person name="Allen J.E."/>
            <person name="Selengut J.D."/>
            <person name="Koo H.L."/>
            <person name="Peterson J.D."/>
            <person name="Pop M."/>
            <person name="Kosack D.S."/>
            <person name="Shumway M.F."/>
            <person name="Bidwell S.L."/>
            <person name="Shallom S.J."/>
            <person name="van Aken S.E."/>
            <person name="Riedmuller S.B."/>
            <person name="Feldblyum T.V."/>
            <person name="Cho J.K."/>
            <person name="Quackenbush J."/>
            <person name="Sedegah M."/>
            <person name="Shoaibi A."/>
            <person name="Cummings L.M."/>
            <person name="Florens L."/>
            <person name="Yates J.R."/>
            <person name="Raine J.D."/>
            <person name="Sinden R.E."/>
            <person name="Harris M.A."/>
            <person name="Cunningham D.A."/>
            <person name="Preiser P.R."/>
            <person name="Bergman L.W."/>
            <person name="Vaidya A.B."/>
            <person name="van Lin L.H."/>
            <person name="Janse C.J."/>
            <person name="Waters A.P."/>
            <person name="Smith H.O."/>
            <person name="White O.R."/>
            <person name="Salzberg S.L."/>
            <person name="Venter J.C."/>
            <person name="Fraser C.M."/>
            <person name="Hoffman S.L."/>
            <person name="Gardner M.J."/>
            <person name="Carucci D.J."/>
        </authorList>
    </citation>
    <scope>NUCLEOTIDE SEQUENCE [LARGE SCALE GENOMIC DNA]</scope>
    <source>
        <strain evidence="2 3">17XNL</strain>
    </source>
</reference>
<sequence length="372" mass="43542">LEYLGIKIKLFNALKLFFNLSILNKNNINLCNLHRKWNNATYFCIKFGTLRTFYPDELGKLTKYEFDNNGSISNYCPNVGSKNKCETDLDKIKAGFIWLFEQNIVSRISDLSTEQIDIFIIYIMIWFNYMLRLKSYNNTNNLNDFYTKYTEDNTHYNYCKKHNDDCTITLKSKLGYNNFKEIIDKKKDLLNISFEDMPKFYDAFKLLCNMYTEFNENDPKCTEYLKIANQFVEKYKELNENSDITEGSPYYQIWSTLSNDYDNFKKKCNDVNCNGFPLLPEIKTSQIPIKGSEEIVQNSEVTSSSPSIISKLIPVLSIFAAIPIFMGIVFVIWISETISKTTFKRKAKKNKENGSLIYDSKSSDYFRNSNND</sequence>
<comment type="caution">
    <text evidence="2">The sequence shown here is derived from an EMBL/GenBank/DDBJ whole genome shotgun (WGS) entry which is preliminary data.</text>
</comment>
<dbReference type="PaxDb" id="73239-Q7RSM7"/>
<evidence type="ECO:0000256" key="1">
    <source>
        <dbReference type="SAM" id="Phobius"/>
    </source>
</evidence>
<keyword evidence="1" id="KW-0472">Membrane</keyword>
<proteinExistence type="predicted"/>
<keyword evidence="1" id="KW-0812">Transmembrane</keyword>
<keyword evidence="1" id="KW-1133">Transmembrane helix</keyword>
<dbReference type="InParanoid" id="Q7RSM7"/>
<dbReference type="Pfam" id="PF06022">
    <property type="entry name" value="Cir_Bir_Yir"/>
    <property type="match status" value="1"/>
</dbReference>
<organism evidence="2 3">
    <name type="scientific">Plasmodium yoelii yoelii</name>
    <dbReference type="NCBI Taxonomy" id="73239"/>
    <lineage>
        <taxon>Eukaryota</taxon>
        <taxon>Sar</taxon>
        <taxon>Alveolata</taxon>
        <taxon>Apicomplexa</taxon>
        <taxon>Aconoidasida</taxon>
        <taxon>Haemosporida</taxon>
        <taxon>Plasmodiidae</taxon>
        <taxon>Plasmodium</taxon>
        <taxon>Plasmodium (Vinckeia)</taxon>
    </lineage>
</organism>
<name>Q7RSM7_PLAYO</name>
<evidence type="ECO:0000313" key="2">
    <source>
        <dbReference type="EMBL" id="EAA22773.1"/>
    </source>
</evidence>
<keyword evidence="3" id="KW-1185">Reference proteome</keyword>
<dbReference type="InterPro" id="IPR006477">
    <property type="entry name" value="Yir_bir_cir"/>
</dbReference>
<feature type="transmembrane region" description="Helical" evidence="1">
    <location>
        <begin position="312"/>
        <end position="335"/>
    </location>
</feature>
<dbReference type="EMBL" id="AABL01000091">
    <property type="protein sequence ID" value="EAA22773.1"/>
    <property type="molecule type" value="Genomic_DNA"/>
</dbReference>
<dbReference type="Proteomes" id="UP000008553">
    <property type="component" value="Unassembled WGS sequence"/>
</dbReference>
<dbReference type="AlphaFoldDB" id="Q7RSM7"/>